<dbReference type="EMBL" id="LGRX02013764">
    <property type="protein sequence ID" value="KAK3265661.1"/>
    <property type="molecule type" value="Genomic_DNA"/>
</dbReference>
<evidence type="ECO:0000313" key="2">
    <source>
        <dbReference type="EMBL" id="KAK3265661.1"/>
    </source>
</evidence>
<organism evidence="2 3">
    <name type="scientific">Cymbomonas tetramitiformis</name>
    <dbReference type="NCBI Taxonomy" id="36881"/>
    <lineage>
        <taxon>Eukaryota</taxon>
        <taxon>Viridiplantae</taxon>
        <taxon>Chlorophyta</taxon>
        <taxon>Pyramimonadophyceae</taxon>
        <taxon>Pyramimonadales</taxon>
        <taxon>Pyramimonadaceae</taxon>
        <taxon>Cymbomonas</taxon>
    </lineage>
</organism>
<feature type="compositionally biased region" description="Acidic residues" evidence="1">
    <location>
        <begin position="638"/>
        <end position="655"/>
    </location>
</feature>
<feature type="compositionally biased region" description="Gly residues" evidence="1">
    <location>
        <begin position="185"/>
        <end position="194"/>
    </location>
</feature>
<feature type="region of interest" description="Disordered" evidence="1">
    <location>
        <begin position="334"/>
        <end position="354"/>
    </location>
</feature>
<dbReference type="AlphaFoldDB" id="A0AAE0FT94"/>
<feature type="region of interest" description="Disordered" evidence="1">
    <location>
        <begin position="468"/>
        <end position="492"/>
    </location>
</feature>
<protein>
    <submittedName>
        <fullName evidence="2">Uncharacterized protein</fullName>
    </submittedName>
</protein>
<feature type="region of interest" description="Disordered" evidence="1">
    <location>
        <begin position="585"/>
        <end position="655"/>
    </location>
</feature>
<proteinExistence type="predicted"/>
<sequence>MPYGILQVSPGFTEGFRPRATQCARSALLQPPPLLPPTYPVQAVLLDCYFLCRWSLPAFTLRDRLALLQCPHALSADGHAIESEVRRSGALRHRMWLARCFHLCSQPCLHISLPPLALHRPIRMEQAPTTPGASRLRRSLAGPGSCGWTPPVKCDEQLSALGARAGLVAARGGRRAQNRRREAPCGGGAKGGQSAGSLPEDRLPDVEEGYRHGARVVRTFSDVLEEALARAAAPRAGCRMRSTAQIRRLCSSPGRASAALDTYALREPVARIATQHLGVHSGDCSRSLSLSHQDGLELPVSTVLGFARYLSGGLNPRIGYADNLSRTELRETLARGRSRQVPSRRQKAELTPVPTRTPTCTRVCMSAPLGDIEFLTCPQQLPGVHAPGAGGHQSLRARLERCILEMAAIPKGPLVCKECMSLHRGGDRAGGGPLRSDTQVLYCENCEGIFSDHQECGAFSLAPPVPPCPPSRRRAEPEIPGVTEHAAPSRKESYAATARVAAGPGSTRDKVVSADWGSSTKQLNEPGHSDSALGACDGRDGAVSSADFAFKVSDDEQPPWNVDVLGVAYGACRSCPHRCTGYIRPQGKQRDCDDSGAGAVTWSKEKLPDSDDNDDAGVTDSKHDIDTASPKWEPASPEYDDTEDDVSEFDDLVADDAEEQAEARKLKRLGLQLIMDDKGELIWVPKGTSPTSPVQPGDQPITEQKSEAISEDAPASVVETVQVQPKEPSGPDTGLTSMSENNAGVSEVTKRQPRKYPACWTAEYIAHLKGSLSMDSDDEEVQDVAPRRKKAKDNKGQ</sequence>
<keyword evidence="3" id="KW-1185">Reference proteome</keyword>
<reference evidence="2 3" key="1">
    <citation type="journal article" date="2015" name="Genome Biol. Evol.">
        <title>Comparative Genomics of a Bacterivorous Green Alga Reveals Evolutionary Causalities and Consequences of Phago-Mixotrophic Mode of Nutrition.</title>
        <authorList>
            <person name="Burns J.A."/>
            <person name="Paasch A."/>
            <person name="Narechania A."/>
            <person name="Kim E."/>
        </authorList>
    </citation>
    <scope>NUCLEOTIDE SEQUENCE [LARGE SCALE GENOMIC DNA]</scope>
    <source>
        <strain evidence="2 3">PLY_AMNH</strain>
    </source>
</reference>
<dbReference type="Proteomes" id="UP001190700">
    <property type="component" value="Unassembled WGS sequence"/>
</dbReference>
<accession>A0AAE0FT94</accession>
<feature type="compositionally biased region" description="Basic residues" evidence="1">
    <location>
        <begin position="787"/>
        <end position="797"/>
    </location>
</feature>
<feature type="region of interest" description="Disordered" evidence="1">
    <location>
        <begin position="171"/>
        <end position="202"/>
    </location>
</feature>
<evidence type="ECO:0000313" key="3">
    <source>
        <dbReference type="Proteomes" id="UP001190700"/>
    </source>
</evidence>
<feature type="compositionally biased region" description="Polar residues" evidence="1">
    <location>
        <begin position="734"/>
        <end position="744"/>
    </location>
</feature>
<feature type="region of interest" description="Disordered" evidence="1">
    <location>
        <begin position="684"/>
        <end position="753"/>
    </location>
</feature>
<feature type="region of interest" description="Disordered" evidence="1">
    <location>
        <begin position="774"/>
        <end position="797"/>
    </location>
</feature>
<gene>
    <name evidence="2" type="ORF">CYMTET_25675</name>
</gene>
<evidence type="ECO:0000256" key="1">
    <source>
        <dbReference type="SAM" id="MobiDB-lite"/>
    </source>
</evidence>
<comment type="caution">
    <text evidence="2">The sequence shown here is derived from an EMBL/GenBank/DDBJ whole genome shotgun (WGS) entry which is preliminary data.</text>
</comment>
<name>A0AAE0FT94_9CHLO</name>
<feature type="compositionally biased region" description="Basic residues" evidence="1">
    <location>
        <begin position="336"/>
        <end position="345"/>
    </location>
</feature>